<protein>
    <submittedName>
        <fullName evidence="1">(thale cress) hypothetical protein</fullName>
    </submittedName>
</protein>
<sequence length="129" mass="14322">MVDTSHGLISPAARFAVTEKANISNELGTFVGGEGTMDQYYHYHHHHHHQEQQHQNQGFERPSFHHAGILSPGPNSLPSVSPDFFSTIGPTDPQGFSSFFNDFNSILQSSPSKIQSPSSMDLFNNFFDS</sequence>
<dbReference type="Proteomes" id="UP000516314">
    <property type="component" value="Chromosome 1"/>
</dbReference>
<reference evidence="1 2" key="1">
    <citation type="submission" date="2020-09" db="EMBL/GenBank/DDBJ databases">
        <authorList>
            <person name="Ashkenazy H."/>
        </authorList>
    </citation>
    <scope>NUCLEOTIDE SEQUENCE [LARGE SCALE GENOMIC DNA]</scope>
    <source>
        <strain evidence="2">cv. Cdm-0</strain>
    </source>
</reference>
<organism evidence="1 2">
    <name type="scientific">Arabidopsis thaliana</name>
    <name type="common">Mouse-ear cress</name>
    <dbReference type="NCBI Taxonomy" id="3702"/>
    <lineage>
        <taxon>Eukaryota</taxon>
        <taxon>Viridiplantae</taxon>
        <taxon>Streptophyta</taxon>
        <taxon>Embryophyta</taxon>
        <taxon>Tracheophyta</taxon>
        <taxon>Spermatophyta</taxon>
        <taxon>Magnoliopsida</taxon>
        <taxon>eudicotyledons</taxon>
        <taxon>Gunneridae</taxon>
        <taxon>Pentapetalae</taxon>
        <taxon>rosids</taxon>
        <taxon>malvids</taxon>
        <taxon>Brassicales</taxon>
        <taxon>Brassicaceae</taxon>
        <taxon>Camelineae</taxon>
        <taxon>Arabidopsis</taxon>
    </lineage>
</organism>
<proteinExistence type="predicted"/>
<gene>
    <name evidence="1" type="ORF">AT9943_LOCUS1853</name>
</gene>
<evidence type="ECO:0000313" key="2">
    <source>
        <dbReference type="Proteomes" id="UP000516314"/>
    </source>
</evidence>
<evidence type="ECO:0000313" key="1">
    <source>
        <dbReference type="EMBL" id="CAD5313352.1"/>
    </source>
</evidence>
<accession>A0A7G2DUL5</accession>
<dbReference type="AlphaFoldDB" id="A0A7G2DUL5"/>
<dbReference type="EMBL" id="LR881466">
    <property type="protein sequence ID" value="CAD5313352.1"/>
    <property type="molecule type" value="Genomic_DNA"/>
</dbReference>
<name>A0A7G2DUL5_ARATH</name>